<dbReference type="AlphaFoldDB" id="A0A1B7K2Y1"/>
<evidence type="ECO:0000313" key="9">
    <source>
        <dbReference type="Proteomes" id="UP000078224"/>
    </source>
</evidence>
<dbReference type="EMBL" id="LXEW01000010">
    <property type="protein sequence ID" value="OAT54495.1"/>
    <property type="molecule type" value="Genomic_DNA"/>
</dbReference>
<keyword evidence="2" id="KW-1003">Cell membrane</keyword>
<keyword evidence="5 6" id="KW-0472">Membrane</keyword>
<keyword evidence="3 6" id="KW-0812">Transmembrane</keyword>
<accession>A0A1B7K2Y1</accession>
<dbReference type="InterPro" id="IPR007168">
    <property type="entry name" value="Phageshock_PspC_N"/>
</dbReference>
<organism evidence="8 9">
    <name type="scientific">Providencia heimbachae ATCC 35613</name>
    <dbReference type="NCBI Taxonomy" id="1354272"/>
    <lineage>
        <taxon>Bacteria</taxon>
        <taxon>Pseudomonadati</taxon>
        <taxon>Pseudomonadota</taxon>
        <taxon>Gammaproteobacteria</taxon>
        <taxon>Enterobacterales</taxon>
        <taxon>Morganellaceae</taxon>
        <taxon>Providencia</taxon>
    </lineage>
</organism>
<sequence>MTNLRNRKLYRLTDRRVFGGVCSGIAEYLDVPVALVRALTVLALFMSFGITLILYVVMCFVVETAPSGYRAEKDIGPEVNSLFNQIDSQLKAGEMKLRQIERYVTSDTYTVNSKFRDL</sequence>
<dbReference type="OrthoDB" id="7359894at2"/>
<evidence type="ECO:0000256" key="3">
    <source>
        <dbReference type="ARBA" id="ARBA00022692"/>
    </source>
</evidence>
<keyword evidence="4 6" id="KW-1133">Transmembrane helix</keyword>
<keyword evidence="9" id="KW-1185">Reference proteome</keyword>
<comment type="subcellular location">
    <subcellularLocation>
        <location evidence="1">Cell membrane</location>
        <topology evidence="1">Single-pass membrane protein</topology>
    </subcellularLocation>
</comment>
<evidence type="ECO:0000256" key="4">
    <source>
        <dbReference type="ARBA" id="ARBA00022989"/>
    </source>
</evidence>
<dbReference type="InterPro" id="IPR052027">
    <property type="entry name" value="PspC"/>
</dbReference>
<evidence type="ECO:0000256" key="6">
    <source>
        <dbReference type="SAM" id="Phobius"/>
    </source>
</evidence>
<name>A0A1B7K2Y1_9GAMM</name>
<evidence type="ECO:0000256" key="1">
    <source>
        <dbReference type="ARBA" id="ARBA00004162"/>
    </source>
</evidence>
<dbReference type="PANTHER" id="PTHR33885:SF3">
    <property type="entry name" value="PHAGE SHOCK PROTEIN C"/>
    <property type="match status" value="1"/>
</dbReference>
<proteinExistence type="predicted"/>
<gene>
    <name evidence="8" type="ORF">M998_0486</name>
</gene>
<dbReference type="Proteomes" id="UP000078224">
    <property type="component" value="Unassembled WGS sequence"/>
</dbReference>
<dbReference type="PATRIC" id="fig|1354272.4.peg.502"/>
<evidence type="ECO:0000259" key="7">
    <source>
        <dbReference type="Pfam" id="PF04024"/>
    </source>
</evidence>
<reference evidence="8 9" key="1">
    <citation type="submission" date="2016-04" db="EMBL/GenBank/DDBJ databases">
        <title>ATOL: Assembling a taxonomically balanced genome-scale reconstruction of the evolutionary history of the Enterobacteriaceae.</title>
        <authorList>
            <person name="Plunkett G.III."/>
            <person name="Neeno-Eckwall E.C."/>
            <person name="Glasner J.D."/>
            <person name="Perna N.T."/>
        </authorList>
    </citation>
    <scope>NUCLEOTIDE SEQUENCE [LARGE SCALE GENOMIC DNA]</scope>
    <source>
        <strain evidence="8 9">ATCC 35613</strain>
    </source>
</reference>
<feature type="transmembrane region" description="Helical" evidence="6">
    <location>
        <begin position="38"/>
        <end position="62"/>
    </location>
</feature>
<protein>
    <submittedName>
        <fullName evidence="8">Phage shock protein C</fullName>
    </submittedName>
</protein>
<dbReference type="NCBIfam" id="TIGR02978">
    <property type="entry name" value="phageshock_pspC"/>
    <property type="match status" value="1"/>
</dbReference>
<comment type="caution">
    <text evidence="8">The sequence shown here is derived from an EMBL/GenBank/DDBJ whole genome shotgun (WGS) entry which is preliminary data.</text>
</comment>
<dbReference type="GO" id="GO:0005886">
    <property type="term" value="C:plasma membrane"/>
    <property type="evidence" value="ECO:0007669"/>
    <property type="project" value="UniProtKB-SubCell"/>
</dbReference>
<feature type="domain" description="Phage shock protein PspC N-terminal" evidence="7">
    <location>
        <begin position="7"/>
        <end position="63"/>
    </location>
</feature>
<dbReference type="Pfam" id="PF04024">
    <property type="entry name" value="PspC"/>
    <property type="match status" value="1"/>
</dbReference>
<evidence type="ECO:0000313" key="8">
    <source>
        <dbReference type="EMBL" id="OAT54495.1"/>
    </source>
</evidence>
<dbReference type="InterPro" id="IPR014320">
    <property type="entry name" value="Phageshock_PspC"/>
</dbReference>
<evidence type="ECO:0000256" key="2">
    <source>
        <dbReference type="ARBA" id="ARBA00022475"/>
    </source>
</evidence>
<evidence type="ECO:0000256" key="5">
    <source>
        <dbReference type="ARBA" id="ARBA00023136"/>
    </source>
</evidence>
<dbReference type="RefSeq" id="WP_068907356.1">
    <property type="nucleotide sequence ID" value="NZ_LXEW01000010.1"/>
</dbReference>
<dbReference type="PANTHER" id="PTHR33885">
    <property type="entry name" value="PHAGE SHOCK PROTEIN C"/>
    <property type="match status" value="1"/>
</dbReference>